<evidence type="ECO:0000256" key="1">
    <source>
        <dbReference type="SAM" id="MobiDB-lite"/>
    </source>
</evidence>
<name>A0A8S0X1V2_CYCAE</name>
<protein>
    <submittedName>
        <fullName evidence="2">Uncharacterized protein</fullName>
    </submittedName>
</protein>
<sequence length="385" mass="41699">MSMDSVMSDFSGMHLGRPGLGDKMFDNAIDLGPLTSTTASPPESASQPQFQRRSSFDSIMDDGPQSMEDSLFDKTGYRQSSSEDSVFGDDCSHPPGGLLPPHQFRPLSVMSDSSVHSPPKEDDTMISMLGGGHVRRRSVGSIVEASPCVRVEKRKYSAFQELNMYKKQNQYESPSKARIVEKPSIASTTSFHFGGERMIKAQCGLLERQSLEDSCLIADGEELTSALFSRPAPAARSRLSTCTSSSGGDTPRLSASDGSSISGGSQSSIDLSQVNIALSNATHPMSNIARQRARAGARGTGHRRRYSKAHMSRSSVYETIEEEISNSPTPNKSILSKMSVRRLVNPYTLSIPTLHLSARRRNLHGMTNTASSCSASSTPFAMKPM</sequence>
<feature type="compositionally biased region" description="Low complexity" evidence="1">
    <location>
        <begin position="253"/>
        <end position="266"/>
    </location>
</feature>
<organism evidence="2 3">
    <name type="scientific">Cyclocybe aegerita</name>
    <name type="common">Black poplar mushroom</name>
    <name type="synonym">Agrocybe aegerita</name>
    <dbReference type="NCBI Taxonomy" id="1973307"/>
    <lineage>
        <taxon>Eukaryota</taxon>
        <taxon>Fungi</taxon>
        <taxon>Dikarya</taxon>
        <taxon>Basidiomycota</taxon>
        <taxon>Agaricomycotina</taxon>
        <taxon>Agaricomycetes</taxon>
        <taxon>Agaricomycetidae</taxon>
        <taxon>Agaricales</taxon>
        <taxon>Agaricineae</taxon>
        <taxon>Bolbitiaceae</taxon>
        <taxon>Cyclocybe</taxon>
    </lineage>
</organism>
<dbReference type="Proteomes" id="UP000467700">
    <property type="component" value="Unassembled WGS sequence"/>
</dbReference>
<evidence type="ECO:0000313" key="2">
    <source>
        <dbReference type="EMBL" id="CAA7271227.1"/>
    </source>
</evidence>
<feature type="compositionally biased region" description="Low complexity" evidence="1">
    <location>
        <begin position="35"/>
        <end position="49"/>
    </location>
</feature>
<feature type="compositionally biased region" description="Polar residues" evidence="1">
    <location>
        <begin position="238"/>
        <end position="248"/>
    </location>
</feature>
<proteinExistence type="predicted"/>
<reference evidence="2 3" key="1">
    <citation type="submission" date="2020-01" db="EMBL/GenBank/DDBJ databases">
        <authorList>
            <person name="Gupta K D."/>
        </authorList>
    </citation>
    <scope>NUCLEOTIDE SEQUENCE [LARGE SCALE GENOMIC DNA]</scope>
</reference>
<dbReference type="EMBL" id="CACVBS010000101">
    <property type="protein sequence ID" value="CAA7271227.1"/>
    <property type="molecule type" value="Genomic_DNA"/>
</dbReference>
<feature type="region of interest" description="Disordered" evidence="1">
    <location>
        <begin position="237"/>
        <end position="266"/>
    </location>
</feature>
<comment type="caution">
    <text evidence="2">The sequence shown here is derived from an EMBL/GenBank/DDBJ whole genome shotgun (WGS) entry which is preliminary data.</text>
</comment>
<gene>
    <name evidence="2" type="ORF">AAE3_LOCUS13235</name>
</gene>
<keyword evidence="3" id="KW-1185">Reference proteome</keyword>
<feature type="region of interest" description="Disordered" evidence="1">
    <location>
        <begin position="1"/>
        <end position="122"/>
    </location>
</feature>
<feature type="region of interest" description="Disordered" evidence="1">
    <location>
        <begin position="290"/>
        <end position="313"/>
    </location>
</feature>
<accession>A0A8S0X1V2</accession>
<evidence type="ECO:0000313" key="3">
    <source>
        <dbReference type="Proteomes" id="UP000467700"/>
    </source>
</evidence>
<feature type="compositionally biased region" description="Basic residues" evidence="1">
    <location>
        <begin position="291"/>
        <end position="311"/>
    </location>
</feature>
<dbReference type="AlphaFoldDB" id="A0A8S0X1V2"/>
<dbReference type="OrthoDB" id="2563277at2759"/>